<evidence type="ECO:0000313" key="3">
    <source>
        <dbReference type="EMBL" id="RJT88128.1"/>
    </source>
</evidence>
<keyword evidence="1" id="KW-0812">Transmembrane</keyword>
<gene>
    <name evidence="3" type="ORF">D6T64_12135</name>
</gene>
<feature type="domain" description="Tape measure protein N-terminal" evidence="2">
    <location>
        <begin position="71"/>
        <end position="244"/>
    </location>
</feature>
<feature type="transmembrane region" description="Helical" evidence="1">
    <location>
        <begin position="397"/>
        <end position="415"/>
    </location>
</feature>
<feature type="transmembrane region" description="Helical" evidence="1">
    <location>
        <begin position="598"/>
        <end position="621"/>
    </location>
</feature>
<organism evidence="3 4">
    <name type="scientific">Cryobacterium melibiosiphilum</name>
    <dbReference type="NCBI Taxonomy" id="995039"/>
    <lineage>
        <taxon>Bacteria</taxon>
        <taxon>Bacillati</taxon>
        <taxon>Actinomycetota</taxon>
        <taxon>Actinomycetes</taxon>
        <taxon>Micrococcales</taxon>
        <taxon>Microbacteriaceae</taxon>
        <taxon>Cryobacterium</taxon>
    </lineage>
</organism>
<comment type="caution">
    <text evidence="3">The sequence shown here is derived from an EMBL/GenBank/DDBJ whole genome shotgun (WGS) entry which is preliminary data.</text>
</comment>
<dbReference type="RefSeq" id="WP_119974936.1">
    <property type="nucleotide sequence ID" value="NZ_JBHSQA010000012.1"/>
</dbReference>
<dbReference type="InterPro" id="IPR013491">
    <property type="entry name" value="Tape_meas_N"/>
</dbReference>
<protein>
    <recommendedName>
        <fullName evidence="2">Tape measure protein N-terminal domain-containing protein</fullName>
    </recommendedName>
</protein>
<evidence type="ECO:0000259" key="2">
    <source>
        <dbReference type="Pfam" id="PF20155"/>
    </source>
</evidence>
<reference evidence="3 4" key="1">
    <citation type="submission" date="2018-09" db="EMBL/GenBank/DDBJ databases">
        <title>Novel species of Cryobacterium.</title>
        <authorList>
            <person name="Liu Q."/>
            <person name="Xin Y.-H."/>
        </authorList>
    </citation>
    <scope>NUCLEOTIDE SEQUENCE [LARGE SCALE GENOMIC DNA]</scope>
    <source>
        <strain evidence="3 4">Hh39</strain>
    </source>
</reference>
<accession>A0A3A5MLY0</accession>
<evidence type="ECO:0000313" key="4">
    <source>
        <dbReference type="Proteomes" id="UP000272015"/>
    </source>
</evidence>
<evidence type="ECO:0000256" key="1">
    <source>
        <dbReference type="SAM" id="Phobius"/>
    </source>
</evidence>
<feature type="transmembrane region" description="Helical" evidence="1">
    <location>
        <begin position="662"/>
        <end position="688"/>
    </location>
</feature>
<keyword evidence="1" id="KW-0472">Membrane</keyword>
<feature type="transmembrane region" description="Helical" evidence="1">
    <location>
        <begin position="633"/>
        <end position="656"/>
    </location>
</feature>
<feature type="transmembrane region" description="Helical" evidence="1">
    <location>
        <begin position="512"/>
        <end position="530"/>
    </location>
</feature>
<feature type="transmembrane region" description="Helical" evidence="1">
    <location>
        <begin position="48"/>
        <end position="71"/>
    </location>
</feature>
<name>A0A3A5MLY0_9MICO</name>
<dbReference type="EMBL" id="QZVS01000085">
    <property type="protein sequence ID" value="RJT88128.1"/>
    <property type="molecule type" value="Genomic_DNA"/>
</dbReference>
<proteinExistence type="predicted"/>
<keyword evidence="1" id="KW-1133">Transmembrane helix</keyword>
<feature type="transmembrane region" description="Helical" evidence="1">
    <location>
        <begin position="575"/>
        <end position="592"/>
    </location>
</feature>
<feature type="transmembrane region" description="Helical" evidence="1">
    <location>
        <begin position="550"/>
        <end position="568"/>
    </location>
</feature>
<dbReference type="OrthoDB" id="177147at2"/>
<dbReference type="AlphaFoldDB" id="A0A3A5MLY0"/>
<feature type="transmembrane region" description="Helical" evidence="1">
    <location>
        <begin position="369"/>
        <end position="391"/>
    </location>
</feature>
<dbReference type="Pfam" id="PF20155">
    <property type="entry name" value="TMP_3"/>
    <property type="match status" value="1"/>
</dbReference>
<sequence>MSTVGTADVAIFPTFKGFRAEVTSEVDATASSSGDRFKTVFGNAIKGVGVAVAAGVGVAIAGIAAVAGAGLSRALNLQDAEAQLTGLGHSAEAVSQIMDNALVAVEGTAFRLDAAAGTAASAVAAGIKPGEALTRTLRLTADAATIGKASLSEMGDMVNKVATNGKLTTEVLQQFQTRQIPLLQLVADEYGVTTEAASKMITKGEVDFARFQSALEAGVGGAALSSGNTARGAWANVGAAWSKLGALFVGSSVEGAPVLFVAISNAIKRLTAAVEPLAAKFSGALTPAIAGLSAWISTIDFDAVAANIGTAFAWIASAFDKIVTAFKSGDFSTLGATLGGIGDVAGPLIPVFVEVARAVGGIAGTIGELLAAGVPLLIPILQSFTDILGWLGDNAELITPIIVALAAGILIYKAAQVASIGTAIISLPLTALQIAADLARTHALVRNTNAMILNNTAEKAGTLTRLPATASILASAAAAVAHRIATVAGTVAQKAAAAAQWAMNVAMSANPIAIIVIAIAALVAGLIWFFTQTKLGQEVWANFTRFLGEAWTNIQLFIGQAIANVIAFVTENWGLLLSLLIGPLGLVIQWIVENWSGIVTFFSDLFIGIVAFFVQFGTDVWNTVVALWETVKATFAAAIAFLLDLFLKFTPLGILISNWGAITAFFGTAMSNIGTAVSTGIGTVIGLFTALPGKIMGALGNMGTFLLDAGKDLMGGFIEGIEGMLGGIGDAVGNAMDFVADFFPHSPAKRGQFSGSGWRKVLEAGTAIGNQLGAGFEAAEPTLTTRLDAVLNRSAFTPRVDAVNAQLSNSSANSSRPIYVQNPFTGEYLLAQVSDVADGQISKADAANSATTTGRRR</sequence>
<dbReference type="Proteomes" id="UP000272015">
    <property type="component" value="Unassembled WGS sequence"/>
</dbReference>
<keyword evidence="4" id="KW-1185">Reference proteome</keyword>